<proteinExistence type="predicted"/>
<dbReference type="Proteomes" id="UP000832034">
    <property type="component" value="Chromosome"/>
</dbReference>
<gene>
    <name evidence="1" type="ORF">LVJ81_04950</name>
</gene>
<accession>A0ABY4EDT2</accession>
<dbReference type="PROSITE" id="PS51257">
    <property type="entry name" value="PROKAR_LIPOPROTEIN"/>
    <property type="match status" value="1"/>
</dbReference>
<reference evidence="1" key="2">
    <citation type="journal article" date="2022" name="Res Sq">
        <title>Evolution of multicellular longitudinally dividing oral cavity symbionts (Neisseriaceae).</title>
        <authorList>
            <person name="Nyongesa S."/>
            <person name="Weber P."/>
            <person name="Bernet E."/>
            <person name="Pullido F."/>
            <person name="Nieckarz M."/>
            <person name="Delaby M."/>
            <person name="Nieves C."/>
            <person name="Viehboeck T."/>
            <person name="Krause N."/>
            <person name="Rivera-Millot A."/>
            <person name="Nakamura A."/>
            <person name="Vischer N."/>
            <person name="VanNieuwenhze M."/>
            <person name="Brun Y."/>
            <person name="Cava F."/>
            <person name="Bulgheresi S."/>
            <person name="Veyrier F."/>
        </authorList>
    </citation>
    <scope>NUCLEOTIDE SEQUENCE</scope>
    <source>
        <strain evidence="1">SAG 1488-6</strain>
    </source>
</reference>
<name>A0ABY4EDT2_VITST</name>
<evidence type="ECO:0000313" key="1">
    <source>
        <dbReference type="EMBL" id="UOO93379.1"/>
    </source>
</evidence>
<sequence>MEKAIILGLIAVGLVGCATVEQSKQVSSTEHAIQQETQVIYFTGPYDLTIELKSNDGFKTATMMDNSGKNHLLKIAVSGSGMRMVGNDGVSIHFKNFNGLNEGVVELVKDKPIPIKEFKAK</sequence>
<keyword evidence="2" id="KW-1185">Reference proteome</keyword>
<protein>
    <recommendedName>
        <fullName evidence="3">Lipoprotein</fullName>
    </recommendedName>
</protein>
<evidence type="ECO:0008006" key="3">
    <source>
        <dbReference type="Google" id="ProtNLM"/>
    </source>
</evidence>
<evidence type="ECO:0000313" key="2">
    <source>
        <dbReference type="Proteomes" id="UP000832034"/>
    </source>
</evidence>
<dbReference type="RefSeq" id="WP_019959117.1">
    <property type="nucleotide sequence ID" value="NZ_CP091512.1"/>
</dbReference>
<dbReference type="EMBL" id="CP091512">
    <property type="protein sequence ID" value="UOO93379.1"/>
    <property type="molecule type" value="Genomic_DNA"/>
</dbReference>
<reference evidence="1" key="1">
    <citation type="submission" date="2021-12" db="EMBL/GenBank/DDBJ databases">
        <authorList>
            <person name="Veyrier F.J."/>
        </authorList>
    </citation>
    <scope>NUCLEOTIDE SEQUENCE</scope>
    <source>
        <strain evidence="1">SAG 1488-6</strain>
    </source>
</reference>
<organism evidence="1 2">
    <name type="scientific">Vitreoscilla stercoraria</name>
    <dbReference type="NCBI Taxonomy" id="61"/>
    <lineage>
        <taxon>Bacteria</taxon>
        <taxon>Pseudomonadati</taxon>
        <taxon>Pseudomonadota</taxon>
        <taxon>Betaproteobacteria</taxon>
        <taxon>Neisseriales</taxon>
        <taxon>Neisseriaceae</taxon>
        <taxon>Vitreoscilla</taxon>
    </lineage>
</organism>